<proteinExistence type="predicted"/>
<sequence>MPAYLIEFDTLSGHSPGTGATLTPPVLDLVGWRSIGNAQGGRFINMTGGPIRAIYLKSNSAASALQVTPASGGRLFNTVWVKPDGAGGVAESYFMDGNVPTFGAFWMRVPPNTPVEIQECDAGQACPFSGQVFAQNPAAPTGPGWTQIRSPQPSPTPLWRDLLSATPSEYRVIDSYGETPDGQHVLFLSQGAVLLYDHQKKTVSLVTPPKVGTAPPVNAVRFDPAPGEFQLLYNGHVVNRVGLGAAVTSELGRSV</sequence>
<protein>
    <submittedName>
        <fullName evidence="1">Uncharacterized protein</fullName>
    </submittedName>
</protein>
<dbReference type="Proteomes" id="UP000503447">
    <property type="component" value="Chromosome"/>
</dbReference>
<dbReference type="AlphaFoldDB" id="A0A6M5YJW0"/>
<dbReference type="RefSeq" id="WP_171469737.1">
    <property type="nucleotide sequence ID" value="NZ_CP053452.2"/>
</dbReference>
<dbReference type="KEGG" id="ftj:FTUN_1073"/>
<accession>A0A6M5YJW0</accession>
<reference evidence="2" key="1">
    <citation type="submission" date="2020-05" db="EMBL/GenBank/DDBJ databases">
        <title>Frigoriglobus tundricola gen. nov., sp. nov., a psychrotolerant cellulolytic planctomycete of the family Gemmataceae with two divergent copies of 16S rRNA gene.</title>
        <authorList>
            <person name="Kulichevskaya I.S."/>
            <person name="Ivanova A.A."/>
            <person name="Naumoff D.G."/>
            <person name="Beletsky A.V."/>
            <person name="Rijpstra W.I.C."/>
            <person name="Sinninghe Damste J.S."/>
            <person name="Mardanov A.V."/>
            <person name="Ravin N.V."/>
            <person name="Dedysh S.N."/>
        </authorList>
    </citation>
    <scope>NUCLEOTIDE SEQUENCE [LARGE SCALE GENOMIC DNA]</scope>
    <source>
        <strain evidence="2">PL17</strain>
    </source>
</reference>
<keyword evidence="2" id="KW-1185">Reference proteome</keyword>
<organism evidence="1 2">
    <name type="scientific">Frigoriglobus tundricola</name>
    <dbReference type="NCBI Taxonomy" id="2774151"/>
    <lineage>
        <taxon>Bacteria</taxon>
        <taxon>Pseudomonadati</taxon>
        <taxon>Planctomycetota</taxon>
        <taxon>Planctomycetia</taxon>
        <taxon>Gemmatales</taxon>
        <taxon>Gemmataceae</taxon>
        <taxon>Frigoriglobus</taxon>
    </lineage>
</organism>
<dbReference type="EMBL" id="CP053452">
    <property type="protein sequence ID" value="QJW93566.1"/>
    <property type="molecule type" value="Genomic_DNA"/>
</dbReference>
<name>A0A6M5YJW0_9BACT</name>
<gene>
    <name evidence="1" type="ORF">FTUN_1073</name>
</gene>
<evidence type="ECO:0000313" key="1">
    <source>
        <dbReference type="EMBL" id="QJW93566.1"/>
    </source>
</evidence>
<evidence type="ECO:0000313" key="2">
    <source>
        <dbReference type="Proteomes" id="UP000503447"/>
    </source>
</evidence>